<feature type="region of interest" description="Disordered" evidence="8">
    <location>
        <begin position="858"/>
        <end position="879"/>
    </location>
</feature>
<evidence type="ECO:0000259" key="11">
    <source>
        <dbReference type="PROSITE" id="PS51195"/>
    </source>
</evidence>
<dbReference type="GO" id="GO:0003723">
    <property type="term" value="F:RNA binding"/>
    <property type="evidence" value="ECO:0007669"/>
    <property type="project" value="UniProtKB-UniRule"/>
</dbReference>
<reference evidence="12" key="1">
    <citation type="submission" date="2025-08" db="UniProtKB">
        <authorList>
            <consortium name="Ensembl"/>
        </authorList>
    </citation>
    <scope>IDENTIFICATION</scope>
</reference>
<dbReference type="InterPro" id="IPR001650">
    <property type="entry name" value="Helicase_C-like"/>
</dbReference>
<feature type="compositionally biased region" description="Basic and acidic residues" evidence="8">
    <location>
        <begin position="99"/>
        <end position="114"/>
    </location>
</feature>
<dbReference type="GeneTree" id="ENSGT00550000074847"/>
<feature type="region of interest" description="Disordered" evidence="8">
    <location>
        <begin position="331"/>
        <end position="391"/>
    </location>
</feature>
<feature type="region of interest" description="Disordered" evidence="8">
    <location>
        <begin position="166"/>
        <end position="188"/>
    </location>
</feature>
<keyword evidence="5 7" id="KW-0694">RNA-binding</keyword>
<evidence type="ECO:0000256" key="6">
    <source>
        <dbReference type="PROSITE-ProRule" id="PRU00552"/>
    </source>
</evidence>
<keyword evidence="13" id="KW-1185">Reference proteome</keyword>
<keyword evidence="4 7" id="KW-0067">ATP-binding</keyword>
<dbReference type="GO" id="GO:0005634">
    <property type="term" value="C:nucleus"/>
    <property type="evidence" value="ECO:0007669"/>
    <property type="project" value="UniProtKB-SubCell"/>
</dbReference>
<feature type="compositionally biased region" description="Basic residues" evidence="8">
    <location>
        <begin position="1"/>
        <end position="12"/>
    </location>
</feature>
<evidence type="ECO:0000256" key="2">
    <source>
        <dbReference type="ARBA" id="ARBA00022801"/>
    </source>
</evidence>
<dbReference type="Proteomes" id="UP000694546">
    <property type="component" value="Chromosome 5"/>
</dbReference>
<dbReference type="GO" id="GO:0003724">
    <property type="term" value="F:RNA helicase activity"/>
    <property type="evidence" value="ECO:0007669"/>
    <property type="project" value="UniProtKB-EC"/>
</dbReference>
<comment type="domain">
    <text evidence="7">The Q motif is unique to and characteristic of the DEAD box family of RNA helicases and controls ATP binding and hydrolysis.</text>
</comment>
<proteinExistence type="inferred from homology"/>
<feature type="domain" description="DEAD-box RNA helicase Q" evidence="11">
    <location>
        <begin position="261"/>
        <end position="289"/>
    </location>
</feature>
<feature type="compositionally biased region" description="Basic residues" evidence="8">
    <location>
        <begin position="866"/>
        <end position="879"/>
    </location>
</feature>
<keyword evidence="1 7" id="KW-0547">Nucleotide-binding</keyword>
<comment type="function">
    <text evidence="7">RNA helicase.</text>
</comment>
<dbReference type="SUPFAM" id="SSF52540">
    <property type="entry name" value="P-loop containing nucleoside triphosphate hydrolases"/>
    <property type="match status" value="2"/>
</dbReference>
<dbReference type="InterPro" id="IPR027417">
    <property type="entry name" value="P-loop_NTPase"/>
</dbReference>
<dbReference type="Pfam" id="PF00271">
    <property type="entry name" value="Helicase_C"/>
    <property type="match status" value="1"/>
</dbReference>
<dbReference type="Ensembl" id="ENSGMOT00000042928.1">
    <property type="protein sequence ID" value="ENSGMOP00000057609.1"/>
    <property type="gene ID" value="ENSGMOG00000010403.2"/>
</dbReference>
<accession>A0A8C5FS73</accession>
<protein>
    <recommendedName>
        <fullName evidence="7">ATP-dependent RNA helicase</fullName>
        <ecNumber evidence="7">3.6.4.13</ecNumber>
    </recommendedName>
</protein>
<dbReference type="OMA" id="QMIQKAR"/>
<reference evidence="12" key="2">
    <citation type="submission" date="2025-09" db="UniProtKB">
        <authorList>
            <consortium name="Ensembl"/>
        </authorList>
    </citation>
    <scope>IDENTIFICATION</scope>
</reference>
<evidence type="ECO:0000256" key="1">
    <source>
        <dbReference type="ARBA" id="ARBA00022741"/>
    </source>
</evidence>
<feature type="region of interest" description="Disordered" evidence="8">
    <location>
        <begin position="1"/>
        <end position="24"/>
    </location>
</feature>
<evidence type="ECO:0000256" key="3">
    <source>
        <dbReference type="ARBA" id="ARBA00022806"/>
    </source>
</evidence>
<feature type="compositionally biased region" description="Basic and acidic residues" evidence="8">
    <location>
        <begin position="123"/>
        <end position="138"/>
    </location>
</feature>
<name>A0A8C5FS73_GADMO</name>
<dbReference type="SMART" id="SM00490">
    <property type="entry name" value="HELICc"/>
    <property type="match status" value="1"/>
</dbReference>
<comment type="similarity">
    <text evidence="7">Belongs to the DEAD box helicase family.</text>
</comment>
<evidence type="ECO:0000313" key="12">
    <source>
        <dbReference type="Ensembl" id="ENSGMOP00000057609.1"/>
    </source>
</evidence>
<evidence type="ECO:0000259" key="10">
    <source>
        <dbReference type="PROSITE" id="PS51194"/>
    </source>
</evidence>
<evidence type="ECO:0000259" key="9">
    <source>
        <dbReference type="PROSITE" id="PS51192"/>
    </source>
</evidence>
<keyword evidence="3 7" id="KW-0347">Helicase</keyword>
<dbReference type="PANTHER" id="PTHR24031">
    <property type="entry name" value="RNA HELICASE"/>
    <property type="match status" value="1"/>
</dbReference>
<dbReference type="Pfam" id="PF00270">
    <property type="entry name" value="DEAD"/>
    <property type="match status" value="1"/>
</dbReference>
<sequence>MKPKGTNKRRFFTPKQKSDNRGIHIKGKWKAVDLDPSIFSDEGMGGLVCFEELTDYSLVDSQSLASNLVKKEKKPRKRKPSETEQDDGEFDMEGDVDQDATRTSDETTKTSDKPAKKKIKKAKVADEATKTSDKPAKKEIKKAKVAAPEIISADVDGDDQVLVSKEKVENRASNEECAGGEDLKNDVQSEVETTIEKKKKKKQKATETQPETLPEAKVEVEVKVLPKKQPSKDKANKLPKIQKNWTNAALSGSINQNVDVSAWKDLFVPAPVLKALSHLGFASPTPIQALALPSAIRDRMDIVGAAETGSGKTLSFAIPMIHTILEWKKSAPEKDDDMQSESPVVPDAEKGDDARSVTEEEPNTEAPPPQDLEDVEGDLTEDENDDGTKMGCVKVIDNVEFDFEDTAEDIPSGLRFQPLLGLVIAPTRELAVQVKHHIDAVAQFTDIKAAIIVGGMSQQKQSRMLKRQPEIVIATPGRLWELIREGHPHLLTLRHLKCLVIDEADRMVERGHFAELESILEMLSTTYFNPKRQMFVFSATLTMAASVPSRLLQKKRRLDTRSKLEILMHKVGIKSKPKVIDLTRKEATVETLIETQIHCDKDDKDFYLYYFLLQYPGRTMVFANSIDCIKRLNCLLVILDRTPLPLHANMHQKQRLKNLERFAERDSCVLLTTDVAARGLDIPNVQHVVHYQVPRTSETYVHRSGRTARATKEGLSLLIISPDDMLNYKKIYRALGKDEEEVSMFPVQNKCMDVIKERVGLAREIEKIEFHNGKEKSHNSWFRKAAEDLEVDLDDDVLMGRGRDEHDDRQQQKMVKGMKKHLKYLLSQPVFKHDIRTKYPTQMGKLSLPVMPRAGVESAITSVSKQPKKPRQKKAKQQQ</sequence>
<dbReference type="PROSITE" id="PS00039">
    <property type="entry name" value="DEAD_ATP_HELICASE"/>
    <property type="match status" value="1"/>
</dbReference>
<dbReference type="GO" id="GO:0005524">
    <property type="term" value="F:ATP binding"/>
    <property type="evidence" value="ECO:0007669"/>
    <property type="project" value="UniProtKB-UniRule"/>
</dbReference>
<dbReference type="EC" id="3.6.4.13" evidence="7"/>
<dbReference type="PROSITE" id="PS51194">
    <property type="entry name" value="HELICASE_CTER"/>
    <property type="match status" value="1"/>
</dbReference>
<dbReference type="PROSITE" id="PS51192">
    <property type="entry name" value="HELICASE_ATP_BIND_1"/>
    <property type="match status" value="1"/>
</dbReference>
<dbReference type="InterPro" id="IPR000629">
    <property type="entry name" value="RNA-helicase_DEAD-box_CS"/>
</dbReference>
<dbReference type="CDD" id="cd18787">
    <property type="entry name" value="SF2_C_DEAD"/>
    <property type="match status" value="1"/>
</dbReference>
<dbReference type="CDD" id="cd17946">
    <property type="entry name" value="DEADc_DDX24"/>
    <property type="match status" value="1"/>
</dbReference>
<dbReference type="SMART" id="SM00487">
    <property type="entry name" value="DEXDc"/>
    <property type="match status" value="1"/>
</dbReference>
<dbReference type="InterPro" id="IPR011545">
    <property type="entry name" value="DEAD/DEAH_box_helicase_dom"/>
</dbReference>
<evidence type="ECO:0000313" key="13">
    <source>
        <dbReference type="Proteomes" id="UP000694546"/>
    </source>
</evidence>
<dbReference type="InterPro" id="IPR014001">
    <property type="entry name" value="Helicase_ATP-bd"/>
</dbReference>
<feature type="domain" description="Helicase C-terminal" evidence="10">
    <location>
        <begin position="607"/>
        <end position="753"/>
    </location>
</feature>
<comment type="catalytic activity">
    <reaction evidence="7">
        <text>ATP + H2O = ADP + phosphate + H(+)</text>
        <dbReference type="Rhea" id="RHEA:13065"/>
        <dbReference type="ChEBI" id="CHEBI:15377"/>
        <dbReference type="ChEBI" id="CHEBI:15378"/>
        <dbReference type="ChEBI" id="CHEBI:30616"/>
        <dbReference type="ChEBI" id="CHEBI:43474"/>
        <dbReference type="ChEBI" id="CHEBI:456216"/>
        <dbReference type="EC" id="3.6.4.13"/>
    </reaction>
</comment>
<evidence type="ECO:0000256" key="7">
    <source>
        <dbReference type="RuleBase" id="RU365068"/>
    </source>
</evidence>
<dbReference type="InterPro" id="IPR014014">
    <property type="entry name" value="RNA_helicase_DEAD_Q_motif"/>
</dbReference>
<dbReference type="Gene3D" id="3.40.50.300">
    <property type="entry name" value="P-loop containing nucleotide triphosphate hydrolases"/>
    <property type="match status" value="2"/>
</dbReference>
<organism evidence="12 13">
    <name type="scientific">Gadus morhua</name>
    <name type="common">Atlantic cod</name>
    <dbReference type="NCBI Taxonomy" id="8049"/>
    <lineage>
        <taxon>Eukaryota</taxon>
        <taxon>Metazoa</taxon>
        <taxon>Chordata</taxon>
        <taxon>Craniata</taxon>
        <taxon>Vertebrata</taxon>
        <taxon>Euteleostomi</taxon>
        <taxon>Actinopterygii</taxon>
        <taxon>Neopterygii</taxon>
        <taxon>Teleostei</taxon>
        <taxon>Neoteleostei</taxon>
        <taxon>Acanthomorphata</taxon>
        <taxon>Zeiogadaria</taxon>
        <taxon>Gadariae</taxon>
        <taxon>Gadiformes</taxon>
        <taxon>Gadoidei</taxon>
        <taxon>Gadidae</taxon>
        <taxon>Gadus</taxon>
    </lineage>
</organism>
<feature type="short sequence motif" description="Q motif" evidence="6">
    <location>
        <begin position="261"/>
        <end position="289"/>
    </location>
</feature>
<feature type="compositionally biased region" description="Acidic residues" evidence="8">
    <location>
        <begin position="83"/>
        <end position="98"/>
    </location>
</feature>
<feature type="region of interest" description="Disordered" evidence="8">
    <location>
        <begin position="64"/>
        <end position="145"/>
    </location>
</feature>
<evidence type="ECO:0000256" key="5">
    <source>
        <dbReference type="ARBA" id="ARBA00022884"/>
    </source>
</evidence>
<dbReference type="GO" id="GO:0016787">
    <property type="term" value="F:hydrolase activity"/>
    <property type="evidence" value="ECO:0007669"/>
    <property type="project" value="UniProtKB-KW"/>
</dbReference>
<feature type="compositionally biased region" description="Basic and acidic residues" evidence="8">
    <location>
        <begin position="347"/>
        <end position="358"/>
    </location>
</feature>
<feature type="domain" description="Helicase ATP-binding" evidence="9">
    <location>
        <begin position="293"/>
        <end position="559"/>
    </location>
</feature>
<evidence type="ECO:0000256" key="4">
    <source>
        <dbReference type="ARBA" id="ARBA00022840"/>
    </source>
</evidence>
<evidence type="ECO:0000256" key="8">
    <source>
        <dbReference type="SAM" id="MobiDB-lite"/>
    </source>
</evidence>
<dbReference type="AlphaFoldDB" id="A0A8C5FS73"/>
<keyword evidence="2 7" id="KW-0378">Hydrolase</keyword>
<dbReference type="PROSITE" id="PS51195">
    <property type="entry name" value="Q_MOTIF"/>
    <property type="match status" value="1"/>
</dbReference>
<feature type="compositionally biased region" description="Acidic residues" evidence="8">
    <location>
        <begin position="371"/>
        <end position="385"/>
    </location>
</feature>